<keyword evidence="2" id="KW-0325">Glycoprotein</keyword>
<dbReference type="Pfam" id="PF17064">
    <property type="entry name" value="QVR"/>
    <property type="match status" value="1"/>
</dbReference>
<dbReference type="GO" id="GO:0032222">
    <property type="term" value="P:regulation of synaptic transmission, cholinergic"/>
    <property type="evidence" value="ECO:0007669"/>
    <property type="project" value="InterPro"/>
</dbReference>
<dbReference type="AlphaFoldDB" id="A0A0N5D265"/>
<keyword evidence="1" id="KW-0732">Signal</keyword>
<organism evidence="6">
    <name type="scientific">Thelazia callipaeda</name>
    <name type="common">Oriental eyeworm</name>
    <name type="synonym">Parasitic nematode</name>
    <dbReference type="NCBI Taxonomy" id="103827"/>
    <lineage>
        <taxon>Eukaryota</taxon>
        <taxon>Metazoa</taxon>
        <taxon>Ecdysozoa</taxon>
        <taxon>Nematoda</taxon>
        <taxon>Chromadorea</taxon>
        <taxon>Rhabditida</taxon>
        <taxon>Spirurina</taxon>
        <taxon>Spiruromorpha</taxon>
        <taxon>Thelazioidea</taxon>
        <taxon>Thelaziidae</taxon>
        <taxon>Thelazia</taxon>
    </lineage>
</organism>
<sequence length="219" mass="24799">MDSLKDFVILISVIITGHICYHCVSYAHILAPNLRYQLGAQTDIFHWPIDASSPNCSKSLSSKNPYQFRVQICTKYPLCATISPNTANASFVVRGCMEQTLVTQLRMNKKFRLDGCHSVRSKQVNIETAPLTYNICICSTEYCNSEAQYSFSKTDLLDSSSHEVLDLIPTVKSEQLSNELMAETQNFATNLNPLSRADNRFKLMIFILFLNTLTEITKY</sequence>
<dbReference type="GO" id="GO:0030431">
    <property type="term" value="P:sleep"/>
    <property type="evidence" value="ECO:0007669"/>
    <property type="project" value="InterPro"/>
</dbReference>
<keyword evidence="5" id="KW-1185">Reference proteome</keyword>
<evidence type="ECO:0000313" key="5">
    <source>
        <dbReference type="Proteomes" id="UP000276776"/>
    </source>
</evidence>
<dbReference type="EMBL" id="UYYF01004460">
    <property type="protein sequence ID" value="VDN04356.1"/>
    <property type="molecule type" value="Genomic_DNA"/>
</dbReference>
<keyword evidence="3" id="KW-1133">Transmembrane helix</keyword>
<keyword evidence="3" id="KW-0812">Transmembrane</keyword>
<gene>
    <name evidence="4" type="ORF">TCLT_LOCUS6950</name>
</gene>
<dbReference type="Proteomes" id="UP000276776">
    <property type="component" value="Unassembled WGS sequence"/>
</dbReference>
<evidence type="ECO:0000256" key="3">
    <source>
        <dbReference type="SAM" id="Phobius"/>
    </source>
</evidence>
<dbReference type="OrthoDB" id="5858637at2759"/>
<name>A0A0N5D265_THECL</name>
<feature type="transmembrane region" description="Helical" evidence="3">
    <location>
        <begin position="7"/>
        <end position="29"/>
    </location>
</feature>
<dbReference type="STRING" id="103827.A0A0N5D265"/>
<reference evidence="6" key="1">
    <citation type="submission" date="2017-02" db="UniProtKB">
        <authorList>
            <consortium name="WormBaseParasite"/>
        </authorList>
    </citation>
    <scope>IDENTIFICATION</scope>
</reference>
<protein>
    <submittedName>
        <fullName evidence="6">Protein quiver</fullName>
    </submittedName>
</protein>
<dbReference type="WBParaSite" id="TCLT_0000696101-mRNA-1">
    <property type="protein sequence ID" value="TCLT_0000696101-mRNA-1"/>
    <property type="gene ID" value="TCLT_0000696101"/>
</dbReference>
<dbReference type="OMA" id="TDIFFYP"/>
<evidence type="ECO:0000313" key="4">
    <source>
        <dbReference type="EMBL" id="VDN04356.1"/>
    </source>
</evidence>
<accession>A0A0N5D265</accession>
<evidence type="ECO:0000256" key="2">
    <source>
        <dbReference type="ARBA" id="ARBA00023180"/>
    </source>
</evidence>
<proteinExistence type="predicted"/>
<evidence type="ECO:0000256" key="1">
    <source>
        <dbReference type="ARBA" id="ARBA00022729"/>
    </source>
</evidence>
<dbReference type="InterPro" id="IPR031424">
    <property type="entry name" value="QVR-like"/>
</dbReference>
<evidence type="ECO:0000313" key="6">
    <source>
        <dbReference type="WBParaSite" id="TCLT_0000696101-mRNA-1"/>
    </source>
</evidence>
<keyword evidence="3" id="KW-0472">Membrane</keyword>
<reference evidence="4 5" key="2">
    <citation type="submission" date="2018-11" db="EMBL/GenBank/DDBJ databases">
        <authorList>
            <consortium name="Pathogen Informatics"/>
        </authorList>
    </citation>
    <scope>NUCLEOTIDE SEQUENCE [LARGE SCALE GENOMIC DNA]</scope>
</reference>